<dbReference type="PANTHER" id="PTHR44259">
    <property type="entry name" value="OS07G0183000 PROTEIN-RELATED"/>
    <property type="match status" value="1"/>
</dbReference>
<dbReference type="PANTHER" id="PTHR44259:SF114">
    <property type="entry name" value="OS06G0707300 PROTEIN"/>
    <property type="match status" value="1"/>
</dbReference>
<accession>A0A2G5DE96</accession>
<dbReference type="STRING" id="218851.A0A2G5DE96"/>
<evidence type="ECO:0000259" key="1">
    <source>
        <dbReference type="Pfam" id="PF03478"/>
    </source>
</evidence>
<dbReference type="AlphaFoldDB" id="A0A2G5DE96"/>
<dbReference type="OrthoDB" id="1523976at2759"/>
<gene>
    <name evidence="2" type="ORF">AQUCO_02200340v1</name>
</gene>
<protein>
    <recommendedName>
        <fullName evidence="1">KIB1-4 beta-propeller domain-containing protein</fullName>
    </recommendedName>
</protein>
<proteinExistence type="predicted"/>
<feature type="domain" description="KIB1-4 beta-propeller" evidence="1">
    <location>
        <begin position="29"/>
        <end position="230"/>
    </location>
</feature>
<organism evidence="2 3">
    <name type="scientific">Aquilegia coerulea</name>
    <name type="common">Rocky mountain columbine</name>
    <dbReference type="NCBI Taxonomy" id="218851"/>
    <lineage>
        <taxon>Eukaryota</taxon>
        <taxon>Viridiplantae</taxon>
        <taxon>Streptophyta</taxon>
        <taxon>Embryophyta</taxon>
        <taxon>Tracheophyta</taxon>
        <taxon>Spermatophyta</taxon>
        <taxon>Magnoliopsida</taxon>
        <taxon>Ranunculales</taxon>
        <taxon>Ranunculaceae</taxon>
        <taxon>Thalictroideae</taxon>
        <taxon>Aquilegia</taxon>
    </lineage>
</organism>
<keyword evidence="3" id="KW-1185">Reference proteome</keyword>
<dbReference type="InParanoid" id="A0A2G5DE96"/>
<dbReference type="InterPro" id="IPR005174">
    <property type="entry name" value="KIB1-4_b-propeller"/>
</dbReference>
<dbReference type="InterPro" id="IPR050942">
    <property type="entry name" value="F-box_BR-signaling"/>
</dbReference>
<dbReference type="Pfam" id="PF03478">
    <property type="entry name" value="Beta-prop_KIB1-4"/>
    <property type="match status" value="1"/>
</dbReference>
<sequence length="255" mass="29322">MLAEYPYHPHEKQTRTLYSTTDKRVLNFKAIVHHDKIICGSSHGCYVAFAIYHHHNLAYFKPGDNTWTSIPRPCFFIADVIYYRDQFYVLDCAGRVFACDLNRPHANVSIVTEINTPRYGHRRYLVELSGDLLQVCAHVEHVYDKSYGIHKFFTAGFDAFKLDPVGLKWIETDNLDGHALFVGDNHAFSFLASDFPECKPNAIYYIDDYGEESRERDRDGFADRDIAVFDLADRTIESILSKASIPSPIWVEPTL</sequence>
<name>A0A2G5DE96_AQUCA</name>
<dbReference type="Proteomes" id="UP000230069">
    <property type="component" value="Unassembled WGS sequence"/>
</dbReference>
<reference evidence="2 3" key="1">
    <citation type="submission" date="2017-09" db="EMBL/GenBank/DDBJ databases">
        <title>WGS assembly of Aquilegia coerulea Goldsmith.</title>
        <authorList>
            <person name="Hodges S."/>
            <person name="Kramer E."/>
            <person name="Nordborg M."/>
            <person name="Tomkins J."/>
            <person name="Borevitz J."/>
            <person name="Derieg N."/>
            <person name="Yan J."/>
            <person name="Mihaltcheva S."/>
            <person name="Hayes R.D."/>
            <person name="Rokhsar D."/>
        </authorList>
    </citation>
    <scope>NUCLEOTIDE SEQUENCE [LARGE SCALE GENOMIC DNA]</scope>
    <source>
        <strain evidence="3">cv. Goldsmith</strain>
    </source>
</reference>
<evidence type="ECO:0000313" key="2">
    <source>
        <dbReference type="EMBL" id="PIA41839.1"/>
    </source>
</evidence>
<dbReference type="EMBL" id="KZ305039">
    <property type="protein sequence ID" value="PIA41839.1"/>
    <property type="molecule type" value="Genomic_DNA"/>
</dbReference>
<evidence type="ECO:0000313" key="3">
    <source>
        <dbReference type="Proteomes" id="UP000230069"/>
    </source>
</evidence>